<dbReference type="InterPro" id="IPR050557">
    <property type="entry name" value="RTX_toxin/Mannuronan_C5-epim"/>
</dbReference>
<dbReference type="PROSITE" id="PS00330">
    <property type="entry name" value="HEMOLYSIN_CALCIUM"/>
    <property type="match status" value="7"/>
</dbReference>
<dbReference type="SUPFAM" id="SSF51120">
    <property type="entry name" value="beta-Roll"/>
    <property type="match status" value="9"/>
</dbReference>
<dbReference type="GO" id="GO:0005509">
    <property type="term" value="F:calcium ion binding"/>
    <property type="evidence" value="ECO:0007669"/>
    <property type="project" value="InterPro"/>
</dbReference>
<evidence type="ECO:0000256" key="3">
    <source>
        <dbReference type="SAM" id="MobiDB-lite"/>
    </source>
</evidence>
<organism evidence="4 5">
    <name type="scientific">Desmonostoc muscorum LEGE 12446</name>
    <dbReference type="NCBI Taxonomy" id="1828758"/>
    <lineage>
        <taxon>Bacteria</taxon>
        <taxon>Bacillati</taxon>
        <taxon>Cyanobacteriota</taxon>
        <taxon>Cyanophyceae</taxon>
        <taxon>Nostocales</taxon>
        <taxon>Nostocaceae</taxon>
        <taxon>Desmonostoc</taxon>
    </lineage>
</organism>
<comment type="caution">
    <text evidence="4">The sequence shown here is derived from an EMBL/GenBank/DDBJ whole genome shotgun (WGS) entry which is preliminary data.</text>
</comment>
<dbReference type="Proteomes" id="UP000622533">
    <property type="component" value="Unassembled WGS sequence"/>
</dbReference>
<feature type="region of interest" description="Disordered" evidence="3">
    <location>
        <begin position="1"/>
        <end position="20"/>
    </location>
</feature>
<dbReference type="AlphaFoldDB" id="A0A8J7AES7"/>
<reference evidence="4" key="1">
    <citation type="submission" date="2020-10" db="EMBL/GenBank/DDBJ databases">
        <authorList>
            <person name="Castelo-Branco R."/>
            <person name="Eusebio N."/>
            <person name="Adriana R."/>
            <person name="Vieira A."/>
            <person name="Brugerolle De Fraissinette N."/>
            <person name="Rezende De Castro R."/>
            <person name="Schneider M.P."/>
            <person name="Vasconcelos V."/>
            <person name="Leao P.N."/>
        </authorList>
    </citation>
    <scope>NUCLEOTIDE SEQUENCE</scope>
    <source>
        <strain evidence="4">LEGE 12446</strain>
    </source>
</reference>
<evidence type="ECO:0000256" key="1">
    <source>
        <dbReference type="ARBA" id="ARBA00004613"/>
    </source>
</evidence>
<dbReference type="InterPro" id="IPR011049">
    <property type="entry name" value="Serralysin-like_metalloprot_C"/>
</dbReference>
<keyword evidence="5" id="KW-1185">Reference proteome</keyword>
<accession>A0A8J7AES7</accession>
<name>A0A8J7AES7_DESMC</name>
<proteinExistence type="predicted"/>
<dbReference type="PRINTS" id="PR00313">
    <property type="entry name" value="CABNDNGRPT"/>
</dbReference>
<dbReference type="Pfam" id="PF00353">
    <property type="entry name" value="HemolysinCabind"/>
    <property type="match status" value="9"/>
</dbReference>
<keyword evidence="2" id="KW-0964">Secreted</keyword>
<dbReference type="EMBL" id="JADEXS010000436">
    <property type="protein sequence ID" value="MBE9025558.1"/>
    <property type="molecule type" value="Genomic_DNA"/>
</dbReference>
<gene>
    <name evidence="4" type="ORF">IQ276_24980</name>
</gene>
<dbReference type="PANTHER" id="PTHR38340:SF1">
    <property type="entry name" value="S-LAYER PROTEIN"/>
    <property type="match status" value="1"/>
</dbReference>
<comment type="subcellular location">
    <subcellularLocation>
        <location evidence="1">Secreted</location>
    </subcellularLocation>
</comment>
<feature type="region of interest" description="Disordered" evidence="3">
    <location>
        <begin position="582"/>
        <end position="609"/>
    </location>
</feature>
<sequence>MALINGDGGNNTLTGTSGNDTINGAGGDDILNAGLGVTDQIDGGTGTDILVVDYSSLTVNVGSYGNSYQTVNNTNRTYYSNIERFNLKSGSGNDTLVGGTLNDTLNGGAGNDSLIGGAGNDSIIGGSDNDIITKGTGNDTVDGGAGIDTLIDVDLSADTTGRVLNVNGSTIAAITSGGNSYQGFEFFVNISAGSGNDNISLTSPTPANNIINGAGGDDILNAGLGVTDQVDGGTGTDILVVDYSSLTVNVGSYGNSYQTVNNTNRTYYSNIERFNLKSGSGNDTLVGGTLNDTLNGGAGNDSLIGGAGNDSIIGGSDNDIITKGTGNDTVDGGAGIDTLIDVDLSADTTGRVLNVNGSTIAAITSGGNSYQGFEFFVNISAGSGNDNISLTSPTPANNIINGAGGDDILNAGLGVTDQVDGGTGTDILVVDYSSLTVNVGSYGNSYQTVNNTNRTYYSNIERFNLKSGSGNDTLVGGTLNDTINGGAGNDSLIGGAGDDIITQGAGSDTVDGGTGVDTLVDADLSADTTGRVLNINGSAIAAITSGGNTYQGFEFFLNITGGSGNDNFSFTSPTPANNSVNGGAGNDTINGGGGNDTINGGTGNDSLQGGTGNDTYIIDSISDVISETSTLATEIDTVQSSISYLLGANLENLTLTGTGAINGTGNSLNNIIIGNSGNNTLDGGTGNDTISGGSGNDTVTGGIGNDSLDGGTGDDSLIAGTGNDTYVVDSVGDVVIENLNEGTDTVQSSVSYTLGANVENLTLTGTGAINGIGNSLNNTITGNSGNNTLNGVGGNDILIGGAGNDTLLGGDGNDTLNGVGSENGTGFKDTLTGGNGNDLYIFGNSGAVFYNDGNNANAGLNDYALIVDFNTSQDKIQLQGLASSYLLGTSPISGISGTAIYLDTNTNSVLNSTDELIAIVEGVTGLNLTAGYFSYVA</sequence>
<dbReference type="GO" id="GO:0005576">
    <property type="term" value="C:extracellular region"/>
    <property type="evidence" value="ECO:0007669"/>
    <property type="project" value="UniProtKB-SubCell"/>
</dbReference>
<feature type="compositionally biased region" description="Low complexity" evidence="3">
    <location>
        <begin position="10"/>
        <end position="20"/>
    </location>
</feature>
<evidence type="ECO:0000313" key="4">
    <source>
        <dbReference type="EMBL" id="MBE9025558.1"/>
    </source>
</evidence>
<protein>
    <submittedName>
        <fullName evidence="4">Calcium-binding protein</fullName>
    </submittedName>
</protein>
<dbReference type="InterPro" id="IPR001343">
    <property type="entry name" value="Hemolysn_Ca-bd"/>
</dbReference>
<dbReference type="PANTHER" id="PTHR38340">
    <property type="entry name" value="S-LAYER PROTEIN"/>
    <property type="match status" value="1"/>
</dbReference>
<evidence type="ECO:0000256" key="2">
    <source>
        <dbReference type="ARBA" id="ARBA00022525"/>
    </source>
</evidence>
<dbReference type="InterPro" id="IPR018511">
    <property type="entry name" value="Hemolysin-typ_Ca-bd_CS"/>
</dbReference>
<dbReference type="Gene3D" id="2.150.10.10">
    <property type="entry name" value="Serralysin-like metalloprotease, C-terminal"/>
    <property type="match status" value="9"/>
</dbReference>
<evidence type="ECO:0000313" key="5">
    <source>
        <dbReference type="Proteomes" id="UP000622533"/>
    </source>
</evidence>
<feature type="region of interest" description="Disordered" evidence="3">
    <location>
        <begin position="684"/>
        <end position="706"/>
    </location>
</feature>
<feature type="compositionally biased region" description="Gly residues" evidence="3">
    <location>
        <begin position="582"/>
        <end position="603"/>
    </location>
</feature>